<evidence type="ECO:0000259" key="1">
    <source>
        <dbReference type="Pfam" id="PF13577"/>
    </source>
</evidence>
<reference evidence="2 3" key="1">
    <citation type="submission" date="2020-01" db="EMBL/GenBank/DDBJ databases">
        <title>Investigation of new actinobacteria for the biodesulphurisation of diesel fuel.</title>
        <authorList>
            <person name="Athi Narayanan S.M."/>
        </authorList>
    </citation>
    <scope>NUCLEOTIDE SEQUENCE [LARGE SCALE GENOMIC DNA]</scope>
    <source>
        <strain evidence="2 3">213E</strain>
    </source>
</reference>
<dbReference type="EMBL" id="JAADZU010000008">
    <property type="protein sequence ID" value="NDK88724.1"/>
    <property type="molecule type" value="Genomic_DNA"/>
</dbReference>
<dbReference type="Proteomes" id="UP000466307">
    <property type="component" value="Unassembled WGS sequence"/>
</dbReference>
<evidence type="ECO:0000313" key="2">
    <source>
        <dbReference type="EMBL" id="NDK88724.1"/>
    </source>
</evidence>
<feature type="domain" description="SnoaL-like" evidence="1">
    <location>
        <begin position="10"/>
        <end position="108"/>
    </location>
</feature>
<organism evidence="2 3">
    <name type="scientific">Gordonia desulfuricans</name>
    <dbReference type="NCBI Taxonomy" id="89051"/>
    <lineage>
        <taxon>Bacteria</taxon>
        <taxon>Bacillati</taxon>
        <taxon>Actinomycetota</taxon>
        <taxon>Actinomycetes</taxon>
        <taxon>Mycobacteriales</taxon>
        <taxon>Gordoniaceae</taxon>
        <taxon>Gordonia</taxon>
    </lineage>
</organism>
<dbReference type="Gene3D" id="3.10.450.50">
    <property type="match status" value="1"/>
</dbReference>
<keyword evidence="3" id="KW-1185">Reference proteome</keyword>
<name>A0A7K3LKG9_9ACTN</name>
<dbReference type="AlphaFoldDB" id="A0A7K3LKG9"/>
<proteinExistence type="predicted"/>
<dbReference type="InterPro" id="IPR032710">
    <property type="entry name" value="NTF2-like_dom_sf"/>
</dbReference>
<dbReference type="Pfam" id="PF13577">
    <property type="entry name" value="SnoaL_4"/>
    <property type="match status" value="1"/>
</dbReference>
<accession>A0A7K3LKG9</accession>
<comment type="caution">
    <text evidence="2">The sequence shown here is derived from an EMBL/GenBank/DDBJ whole genome shotgun (WGS) entry which is preliminary data.</text>
</comment>
<dbReference type="RefSeq" id="WP_059035913.1">
    <property type="nucleotide sequence ID" value="NZ_JAADZU010000008.1"/>
</dbReference>
<dbReference type="SUPFAM" id="SSF54427">
    <property type="entry name" value="NTF2-like"/>
    <property type="match status" value="1"/>
</dbReference>
<protein>
    <submittedName>
        <fullName evidence="2">Nuclear transport factor 2 family protein</fullName>
    </submittedName>
</protein>
<gene>
    <name evidence="2" type="ORF">GYA93_03865</name>
</gene>
<evidence type="ECO:0000313" key="3">
    <source>
        <dbReference type="Proteomes" id="UP000466307"/>
    </source>
</evidence>
<sequence>MSTTFTATELHDAFADFQETVAEIGDTRDWDRFAELFTPDAEYIEHALGTMHGREEIREWIWRTMTAFPGSHMTGFPALWHVVDAPTGRVICEVDNPMRDPGDGTHITATNITILTYAGDGLWSCEEDVYNPMEFGHAAMRWCEKAADLGTLDDSAARWMRRIGPAFASGRPAADRL</sequence>
<dbReference type="InterPro" id="IPR037401">
    <property type="entry name" value="SnoaL-like"/>
</dbReference>